<dbReference type="RefSeq" id="XP_038052864.1">
    <property type="nucleotide sequence ID" value="XM_038196936.1"/>
</dbReference>
<feature type="region of interest" description="Disordered" evidence="1">
    <location>
        <begin position="108"/>
        <end position="456"/>
    </location>
</feature>
<feature type="transmembrane region" description="Helical" evidence="2">
    <location>
        <begin position="12"/>
        <end position="31"/>
    </location>
</feature>
<feature type="compositionally biased region" description="Basic residues" evidence="1">
    <location>
        <begin position="446"/>
        <end position="456"/>
    </location>
</feature>
<sequence>MTTKCQGSVHLWLFLLVMTFAGLASLTLLSLNAAKGNSTPLETGFGGRFDKLLGVNSDGSGRHARSFPWDPDPRDDNTNPDEPNPRILIRVPRRDTLWETLFGRAFGRRDGSDTARNTAPRPQALTNDTVIQHPKARSKRAPRRMRHRPRKHHRSRARKQYVVNGKVYGQKARLEEGATEPPPRVIDRLQHMRRRFRKPKKQRHQRRKKKKGKRKKKKKKKAKKSRKQLLNEMIKRQKAKKKSKPNFRGRASAKYARHQKRFRSKKMKRKRYRPATYRVAVRKPKKEPWKQRRKWTPKVIKRRKQRRRRPIKEGYRRRKQKKRKTERQGPGVCKACKAFPVQKEEKKTLPSHHIPSRGSQAEKGTLEKEKEVDTEGDQAKETTAKEKETTAKETDQAEETTAKKDETTAKEIDQAEETTANETDQAGTTRSTPETKEAIFHEEVKRRRLYARRRKG</sequence>
<organism evidence="3 4">
    <name type="scientific">Patiria miniata</name>
    <name type="common">Bat star</name>
    <name type="synonym">Asterina miniata</name>
    <dbReference type="NCBI Taxonomy" id="46514"/>
    <lineage>
        <taxon>Eukaryota</taxon>
        <taxon>Metazoa</taxon>
        <taxon>Echinodermata</taxon>
        <taxon>Eleutherozoa</taxon>
        <taxon>Asterozoa</taxon>
        <taxon>Asteroidea</taxon>
        <taxon>Valvatacea</taxon>
        <taxon>Valvatida</taxon>
        <taxon>Asterinidae</taxon>
        <taxon>Patiria</taxon>
    </lineage>
</organism>
<dbReference type="EnsemblMetazoa" id="XM_038196936.1">
    <property type="protein sequence ID" value="XP_038052864.1"/>
    <property type="gene ID" value="LOC119725518"/>
</dbReference>
<feature type="compositionally biased region" description="Basic and acidic residues" evidence="1">
    <location>
        <begin position="433"/>
        <end position="445"/>
    </location>
</feature>
<evidence type="ECO:0000256" key="2">
    <source>
        <dbReference type="SAM" id="Phobius"/>
    </source>
</evidence>
<keyword evidence="2" id="KW-0472">Membrane</keyword>
<dbReference type="Proteomes" id="UP000887568">
    <property type="component" value="Unplaced"/>
</dbReference>
<feature type="compositionally biased region" description="Basic residues" evidence="1">
    <location>
        <begin position="255"/>
        <end position="273"/>
    </location>
</feature>
<feature type="compositionally biased region" description="Basic residues" evidence="1">
    <location>
        <begin position="134"/>
        <end position="159"/>
    </location>
</feature>
<feature type="compositionally biased region" description="Basic residues" evidence="1">
    <location>
        <begin position="191"/>
        <end position="227"/>
    </location>
</feature>
<dbReference type="GeneID" id="119725518"/>
<dbReference type="AlphaFoldDB" id="A0A913ZNB8"/>
<name>A0A913ZNB8_PATMI</name>
<evidence type="ECO:0000313" key="3">
    <source>
        <dbReference type="EnsemblMetazoa" id="XP_038052864.1"/>
    </source>
</evidence>
<keyword evidence="2" id="KW-0812">Transmembrane</keyword>
<feature type="region of interest" description="Disordered" evidence="1">
    <location>
        <begin position="58"/>
        <end position="88"/>
    </location>
</feature>
<keyword evidence="4" id="KW-1185">Reference proteome</keyword>
<feature type="compositionally biased region" description="Polar residues" evidence="1">
    <location>
        <begin position="417"/>
        <end position="432"/>
    </location>
</feature>
<accession>A0A913ZNB8</accession>
<keyword evidence="2" id="KW-1133">Transmembrane helix</keyword>
<evidence type="ECO:0000256" key="1">
    <source>
        <dbReference type="SAM" id="MobiDB-lite"/>
    </source>
</evidence>
<reference evidence="3" key="1">
    <citation type="submission" date="2022-11" db="UniProtKB">
        <authorList>
            <consortium name="EnsemblMetazoa"/>
        </authorList>
    </citation>
    <scope>IDENTIFICATION</scope>
</reference>
<feature type="compositionally biased region" description="Basic residues" evidence="1">
    <location>
        <begin position="236"/>
        <end position="247"/>
    </location>
</feature>
<protein>
    <submittedName>
        <fullName evidence="3">Uncharacterized protein</fullName>
    </submittedName>
</protein>
<feature type="compositionally biased region" description="Basic residues" evidence="1">
    <location>
        <begin position="280"/>
        <end position="325"/>
    </location>
</feature>
<evidence type="ECO:0000313" key="4">
    <source>
        <dbReference type="Proteomes" id="UP000887568"/>
    </source>
</evidence>
<feature type="compositionally biased region" description="Basic and acidic residues" evidence="1">
    <location>
        <begin position="364"/>
        <end position="413"/>
    </location>
</feature>
<proteinExistence type="predicted"/>